<gene>
    <name evidence="1" type="ORF">CCMP2556_LOCUS31503</name>
</gene>
<reference evidence="1 2" key="1">
    <citation type="submission" date="2024-02" db="EMBL/GenBank/DDBJ databases">
        <authorList>
            <person name="Chen Y."/>
            <person name="Shah S."/>
            <person name="Dougan E. K."/>
            <person name="Thang M."/>
            <person name="Chan C."/>
        </authorList>
    </citation>
    <scope>NUCLEOTIDE SEQUENCE [LARGE SCALE GENOMIC DNA]</scope>
</reference>
<name>A0ABP0NMT6_9DINO</name>
<protein>
    <submittedName>
        <fullName evidence="1">Uncharacterized protein</fullName>
    </submittedName>
</protein>
<organism evidence="1 2">
    <name type="scientific">Durusdinium trenchii</name>
    <dbReference type="NCBI Taxonomy" id="1381693"/>
    <lineage>
        <taxon>Eukaryota</taxon>
        <taxon>Sar</taxon>
        <taxon>Alveolata</taxon>
        <taxon>Dinophyceae</taxon>
        <taxon>Suessiales</taxon>
        <taxon>Symbiodiniaceae</taxon>
        <taxon>Durusdinium</taxon>
    </lineage>
</organism>
<dbReference type="EMBL" id="CAXAMN010021869">
    <property type="protein sequence ID" value="CAK9064142.1"/>
    <property type="molecule type" value="Genomic_DNA"/>
</dbReference>
<evidence type="ECO:0000313" key="2">
    <source>
        <dbReference type="Proteomes" id="UP001642484"/>
    </source>
</evidence>
<comment type="caution">
    <text evidence="1">The sequence shown here is derived from an EMBL/GenBank/DDBJ whole genome shotgun (WGS) entry which is preliminary data.</text>
</comment>
<dbReference type="Proteomes" id="UP001642484">
    <property type="component" value="Unassembled WGS sequence"/>
</dbReference>
<keyword evidence="2" id="KW-1185">Reference proteome</keyword>
<accession>A0ABP0NMT6</accession>
<sequence length="129" mass="14755">MTHSPAGLSARSKSSPLTSFLLQESGLGRDSYRKAHELADCVRKEFTFQGYEMRGPVAELVKAGGGGRHRNNVRRDWFRQMGRMDRDHRAPITWVDVPILEYGDQGWQRVQKCLADFNHFCSSFPPRSN</sequence>
<proteinExistence type="predicted"/>
<evidence type="ECO:0000313" key="1">
    <source>
        <dbReference type="EMBL" id="CAK9064142.1"/>
    </source>
</evidence>